<dbReference type="Pfam" id="PF00646">
    <property type="entry name" value="F-box"/>
    <property type="match status" value="1"/>
</dbReference>
<dbReference type="InterPro" id="IPR036047">
    <property type="entry name" value="F-box-like_dom_sf"/>
</dbReference>
<dbReference type="PANTHER" id="PTHR31293">
    <property type="entry name" value="RNI-LIKE SUPERFAMILY PROTEIN"/>
    <property type="match status" value="1"/>
</dbReference>
<dbReference type="Gene3D" id="3.80.10.10">
    <property type="entry name" value="Ribonuclease Inhibitor"/>
    <property type="match status" value="1"/>
</dbReference>
<dbReference type="SUPFAM" id="SSF52047">
    <property type="entry name" value="RNI-like"/>
    <property type="match status" value="1"/>
</dbReference>
<dbReference type="InterPro" id="IPR053781">
    <property type="entry name" value="F-box_AtFBL13-like"/>
</dbReference>
<evidence type="ECO:0000259" key="1">
    <source>
        <dbReference type="PROSITE" id="PS50181"/>
    </source>
</evidence>
<dbReference type="AlphaFoldDB" id="A0AA41S0N2"/>
<reference evidence="2" key="1">
    <citation type="submission" date="2022-03" db="EMBL/GenBank/DDBJ databases">
        <title>A functionally conserved STORR gene fusion in Papaver species that diverged 16.8 million years ago.</title>
        <authorList>
            <person name="Catania T."/>
        </authorList>
    </citation>
    <scope>NUCLEOTIDE SEQUENCE</scope>
    <source>
        <strain evidence="2">S-191538</strain>
    </source>
</reference>
<keyword evidence="3" id="KW-1185">Reference proteome</keyword>
<organism evidence="2 3">
    <name type="scientific">Papaver nudicaule</name>
    <name type="common">Iceland poppy</name>
    <dbReference type="NCBI Taxonomy" id="74823"/>
    <lineage>
        <taxon>Eukaryota</taxon>
        <taxon>Viridiplantae</taxon>
        <taxon>Streptophyta</taxon>
        <taxon>Embryophyta</taxon>
        <taxon>Tracheophyta</taxon>
        <taxon>Spermatophyta</taxon>
        <taxon>Magnoliopsida</taxon>
        <taxon>Ranunculales</taxon>
        <taxon>Papaveraceae</taxon>
        <taxon>Papaveroideae</taxon>
        <taxon>Papaver</taxon>
    </lineage>
</organism>
<gene>
    <name evidence="2" type="ORF">MKW94_009780</name>
</gene>
<evidence type="ECO:0000313" key="3">
    <source>
        <dbReference type="Proteomes" id="UP001177140"/>
    </source>
</evidence>
<dbReference type="PROSITE" id="PS50181">
    <property type="entry name" value="FBOX"/>
    <property type="match status" value="1"/>
</dbReference>
<dbReference type="Proteomes" id="UP001177140">
    <property type="component" value="Unassembled WGS sequence"/>
</dbReference>
<proteinExistence type="predicted"/>
<dbReference type="CDD" id="cd22160">
    <property type="entry name" value="F-box_AtFBL13-like"/>
    <property type="match status" value="1"/>
</dbReference>
<dbReference type="InterPro" id="IPR032675">
    <property type="entry name" value="LRR_dom_sf"/>
</dbReference>
<comment type="caution">
    <text evidence="2">The sequence shown here is derived from an EMBL/GenBank/DDBJ whole genome shotgun (WGS) entry which is preliminary data.</text>
</comment>
<dbReference type="SMART" id="SM00256">
    <property type="entry name" value="FBOX"/>
    <property type="match status" value="1"/>
</dbReference>
<protein>
    <recommendedName>
        <fullName evidence="1">F-box domain-containing protein</fullName>
    </recommendedName>
</protein>
<dbReference type="InterPro" id="IPR055294">
    <property type="entry name" value="FBL60-like"/>
</dbReference>
<sequence>MEMRKEDRLSKLPNALIQHVLAFLPIKDVVSTCILSKRWRNVWVSTDVLDFRGWWRNYLDKQEGCCDHEMDQNAYLMAAKVFLGFVERVLTVRDGNYDMPTLRKCYLEIDQIHFHRDTVEALVSTIVRRQVKELILDFQNDVTDCEYSDDDYDEDEYGLYEYPLKKLYLPQSFFTCESLTKFFRNCPILEDLSLHMCTWKVVMDASRFFYCIPSLKILRMSDFVYEDMSFANVLVTSLPTFNKMTRLVLAYMSFLTIQKLFDFLHNAPNLESLVFDN</sequence>
<evidence type="ECO:0000313" key="2">
    <source>
        <dbReference type="EMBL" id="MCL7026876.1"/>
    </source>
</evidence>
<accession>A0AA41S0N2</accession>
<dbReference type="EMBL" id="JAJJMA010062101">
    <property type="protein sequence ID" value="MCL7026876.1"/>
    <property type="molecule type" value="Genomic_DNA"/>
</dbReference>
<feature type="non-terminal residue" evidence="2">
    <location>
        <position position="277"/>
    </location>
</feature>
<dbReference type="InterPro" id="IPR001810">
    <property type="entry name" value="F-box_dom"/>
</dbReference>
<dbReference type="PANTHER" id="PTHR31293:SF12">
    <property type="entry name" value="RNI-LIKE SUPERFAMILY PROTEIN"/>
    <property type="match status" value="1"/>
</dbReference>
<dbReference type="Gene3D" id="1.20.1280.50">
    <property type="match status" value="1"/>
</dbReference>
<name>A0AA41S0N2_PAPNU</name>
<feature type="domain" description="F-box" evidence="1">
    <location>
        <begin position="6"/>
        <end position="58"/>
    </location>
</feature>
<dbReference type="SUPFAM" id="SSF81383">
    <property type="entry name" value="F-box domain"/>
    <property type="match status" value="1"/>
</dbReference>